<protein>
    <submittedName>
        <fullName evidence="1">Uncharacterized protein</fullName>
    </submittedName>
</protein>
<organism evidence="1 2">
    <name type="scientific">Cystoisospora suis</name>
    <dbReference type="NCBI Taxonomy" id="483139"/>
    <lineage>
        <taxon>Eukaryota</taxon>
        <taxon>Sar</taxon>
        <taxon>Alveolata</taxon>
        <taxon>Apicomplexa</taxon>
        <taxon>Conoidasida</taxon>
        <taxon>Coccidia</taxon>
        <taxon>Eucoccidiorida</taxon>
        <taxon>Eimeriorina</taxon>
        <taxon>Sarcocystidae</taxon>
        <taxon>Cystoisospora</taxon>
    </lineage>
</organism>
<dbReference type="AlphaFoldDB" id="A0A2C6J9E6"/>
<dbReference type="EMBL" id="MIGC01008202">
    <property type="protein sequence ID" value="PHJ15431.1"/>
    <property type="molecule type" value="Genomic_DNA"/>
</dbReference>
<dbReference type="VEuPathDB" id="ToxoDB:CSUI_010761"/>
<accession>A0A2C6J9E6</accession>
<gene>
    <name evidence="1" type="ORF">CSUI_010761</name>
</gene>
<dbReference type="RefSeq" id="XP_067917165.1">
    <property type="nucleotide sequence ID" value="XM_068070862.1"/>
</dbReference>
<sequence>MLTRKREVESSRSDAFDHPRVVSLPLPLRRFDSLRVGNAEERVSSSPTFFLFSSHPTSPSLSVVPRKEWEKESFSDAVLLARRDD</sequence>
<comment type="caution">
    <text evidence="1">The sequence shown here is derived from an EMBL/GenBank/DDBJ whole genome shotgun (WGS) entry which is preliminary data.</text>
</comment>
<keyword evidence="2" id="KW-1185">Reference proteome</keyword>
<proteinExistence type="predicted"/>
<evidence type="ECO:0000313" key="2">
    <source>
        <dbReference type="Proteomes" id="UP000221165"/>
    </source>
</evidence>
<evidence type="ECO:0000313" key="1">
    <source>
        <dbReference type="EMBL" id="PHJ15431.1"/>
    </source>
</evidence>
<dbReference type="GeneID" id="94434073"/>
<reference evidence="1 2" key="1">
    <citation type="journal article" date="2017" name="Int. J. Parasitol.">
        <title>The genome of the protozoan parasite Cystoisospora suis and a reverse vaccinology approach to identify vaccine candidates.</title>
        <authorList>
            <person name="Palmieri N."/>
            <person name="Shrestha A."/>
            <person name="Ruttkowski B."/>
            <person name="Beck T."/>
            <person name="Vogl C."/>
            <person name="Tomley F."/>
            <person name="Blake D.P."/>
            <person name="Joachim A."/>
        </authorList>
    </citation>
    <scope>NUCLEOTIDE SEQUENCE [LARGE SCALE GENOMIC DNA]</scope>
    <source>
        <strain evidence="1 2">Wien I</strain>
    </source>
</reference>
<dbReference type="Proteomes" id="UP000221165">
    <property type="component" value="Unassembled WGS sequence"/>
</dbReference>
<name>A0A2C6J9E6_9APIC</name>